<name>A0A9Q1CHX3_HOLLE</name>
<dbReference type="Proteomes" id="UP001152320">
    <property type="component" value="Chromosome 3"/>
</dbReference>
<organism evidence="1 2">
    <name type="scientific">Holothuria leucospilota</name>
    <name type="common">Black long sea cucumber</name>
    <name type="synonym">Mertensiothuria leucospilota</name>
    <dbReference type="NCBI Taxonomy" id="206669"/>
    <lineage>
        <taxon>Eukaryota</taxon>
        <taxon>Metazoa</taxon>
        <taxon>Echinodermata</taxon>
        <taxon>Eleutherozoa</taxon>
        <taxon>Echinozoa</taxon>
        <taxon>Holothuroidea</taxon>
        <taxon>Aspidochirotacea</taxon>
        <taxon>Aspidochirotida</taxon>
        <taxon>Holothuriidae</taxon>
        <taxon>Holothuria</taxon>
    </lineage>
</organism>
<gene>
    <name evidence="1" type="ORF">HOLleu_08670</name>
</gene>
<sequence length="50" mass="5695">MLAFLKFAKGCTFDKKTLGKEDVKSTPFNSLRQARVLASIAKFFHDNPYL</sequence>
<comment type="caution">
    <text evidence="1">The sequence shown here is derived from an EMBL/GenBank/DDBJ whole genome shotgun (WGS) entry which is preliminary data.</text>
</comment>
<dbReference type="EMBL" id="JAIZAY010000003">
    <property type="protein sequence ID" value="KAJ8045626.1"/>
    <property type="molecule type" value="Genomic_DNA"/>
</dbReference>
<keyword evidence="2" id="KW-1185">Reference proteome</keyword>
<protein>
    <submittedName>
        <fullName evidence="1">Uncharacterized protein</fullName>
    </submittedName>
</protein>
<reference evidence="1" key="1">
    <citation type="submission" date="2021-10" db="EMBL/GenBank/DDBJ databases">
        <title>Tropical sea cucumber genome reveals ecological adaptation and Cuvierian tubules defense mechanism.</title>
        <authorList>
            <person name="Chen T."/>
        </authorList>
    </citation>
    <scope>NUCLEOTIDE SEQUENCE</scope>
    <source>
        <strain evidence="1">Nanhai2018</strain>
        <tissue evidence="1">Muscle</tissue>
    </source>
</reference>
<accession>A0A9Q1CHX3</accession>
<evidence type="ECO:0000313" key="2">
    <source>
        <dbReference type="Proteomes" id="UP001152320"/>
    </source>
</evidence>
<dbReference type="AlphaFoldDB" id="A0A9Q1CHX3"/>
<proteinExistence type="predicted"/>
<evidence type="ECO:0000313" key="1">
    <source>
        <dbReference type="EMBL" id="KAJ8045626.1"/>
    </source>
</evidence>